<evidence type="ECO:0000256" key="1">
    <source>
        <dbReference type="ARBA" id="ARBA00022723"/>
    </source>
</evidence>
<evidence type="ECO:0000313" key="5">
    <source>
        <dbReference type="Proteomes" id="UP000294299"/>
    </source>
</evidence>
<name>A0A484IAP7_9ARCH</name>
<reference evidence="4 5" key="1">
    <citation type="submission" date="2019-02" db="EMBL/GenBank/DDBJ databases">
        <authorList>
            <person name="Lehtovirta-Morley E L."/>
        </authorList>
    </citation>
    <scope>NUCLEOTIDE SEQUENCE [LARGE SCALE GENOMIC DNA]</scope>
    <source>
        <strain evidence="4">NFRAN1</strain>
    </source>
</reference>
<feature type="domain" description="Blue (type 1) copper" evidence="3">
    <location>
        <begin position="73"/>
        <end position="157"/>
    </location>
</feature>
<gene>
    <name evidence="4" type="ORF">NFRAN_1521</name>
</gene>
<dbReference type="PANTHER" id="PTHR36507">
    <property type="entry name" value="BLL1555 PROTEIN"/>
    <property type="match status" value="1"/>
</dbReference>
<dbReference type="EMBL" id="LR216287">
    <property type="protein sequence ID" value="VFJ13843.1"/>
    <property type="molecule type" value="Genomic_DNA"/>
</dbReference>
<dbReference type="InterPro" id="IPR000923">
    <property type="entry name" value="BlueCu_1"/>
</dbReference>
<dbReference type="OrthoDB" id="11836at2157"/>
<dbReference type="GO" id="GO:0005507">
    <property type="term" value="F:copper ion binding"/>
    <property type="evidence" value="ECO:0007669"/>
    <property type="project" value="InterPro"/>
</dbReference>
<protein>
    <submittedName>
        <fullName evidence="4">Amicyanin (Modular protein)</fullName>
    </submittedName>
</protein>
<evidence type="ECO:0000313" key="4">
    <source>
        <dbReference type="EMBL" id="VFJ13843.1"/>
    </source>
</evidence>
<dbReference type="Proteomes" id="UP000294299">
    <property type="component" value="Chromosome NFRAN"/>
</dbReference>
<evidence type="ECO:0000259" key="3">
    <source>
        <dbReference type="Pfam" id="PF00127"/>
    </source>
</evidence>
<dbReference type="GO" id="GO:0009055">
    <property type="term" value="F:electron transfer activity"/>
    <property type="evidence" value="ECO:0007669"/>
    <property type="project" value="InterPro"/>
</dbReference>
<dbReference type="PANTHER" id="PTHR36507:SF1">
    <property type="entry name" value="BLL1555 PROTEIN"/>
    <property type="match status" value="1"/>
</dbReference>
<evidence type="ECO:0000256" key="2">
    <source>
        <dbReference type="ARBA" id="ARBA00023008"/>
    </source>
</evidence>
<dbReference type="Gene3D" id="2.60.40.420">
    <property type="entry name" value="Cupredoxins - blue copper proteins"/>
    <property type="match status" value="1"/>
</dbReference>
<organism evidence="4 5">
    <name type="scientific">Candidatus Nitrosocosmicus franklandianus</name>
    <dbReference type="NCBI Taxonomy" id="1798806"/>
    <lineage>
        <taxon>Archaea</taxon>
        <taxon>Nitrososphaerota</taxon>
        <taxon>Nitrososphaeria</taxon>
        <taxon>Nitrososphaerales</taxon>
        <taxon>Nitrososphaeraceae</taxon>
        <taxon>Candidatus Nitrosocosmicus</taxon>
    </lineage>
</organism>
<dbReference type="RefSeq" id="WP_134483884.1">
    <property type="nucleotide sequence ID" value="NZ_LR216287.1"/>
</dbReference>
<dbReference type="AlphaFoldDB" id="A0A484IAP7"/>
<proteinExistence type="predicted"/>
<dbReference type="GeneID" id="39420866"/>
<keyword evidence="1" id="KW-0479">Metal-binding</keyword>
<dbReference type="InterPro" id="IPR008972">
    <property type="entry name" value="Cupredoxin"/>
</dbReference>
<accession>A0A484IAP7</accession>
<keyword evidence="5" id="KW-1185">Reference proteome</keyword>
<sequence>MVIASISLLASFLAVLGIAVVLSHDDLTTPIVAFAQNATNTIGQNATNATATTVTDKVQVSIVPGASTLTDNAYSPNPVEITIGQTVVWTNDDTAFHTVTSGTVGAVDAGQVFDSGLAGPSALTSKGKTFEHTFDAAGEYPYFCILHPAMVGTVIVN</sequence>
<dbReference type="SUPFAM" id="SSF49503">
    <property type="entry name" value="Cupredoxins"/>
    <property type="match status" value="1"/>
</dbReference>
<keyword evidence="2" id="KW-0186">Copper</keyword>
<dbReference type="InterPro" id="IPR052721">
    <property type="entry name" value="ET_Amicyanin"/>
</dbReference>
<dbReference type="Pfam" id="PF00127">
    <property type="entry name" value="Copper-bind"/>
    <property type="match status" value="1"/>
</dbReference>
<dbReference type="KEGG" id="nfn:NFRAN_1521"/>